<gene>
    <name evidence="11" type="ORF">ACFSTF_15180</name>
</gene>
<comment type="caution">
    <text evidence="11">The sequence shown here is derived from an EMBL/GenBank/DDBJ whole genome shotgun (WGS) entry which is preliminary data.</text>
</comment>
<evidence type="ECO:0000256" key="1">
    <source>
        <dbReference type="ARBA" id="ARBA00004651"/>
    </source>
</evidence>
<reference evidence="12" key="1">
    <citation type="journal article" date="2019" name="Int. J. Syst. Evol. Microbiol.">
        <title>The Global Catalogue of Microorganisms (GCM) 10K type strain sequencing project: providing services to taxonomists for standard genome sequencing and annotation.</title>
        <authorList>
            <consortium name="The Broad Institute Genomics Platform"/>
            <consortium name="The Broad Institute Genome Sequencing Center for Infectious Disease"/>
            <person name="Wu L."/>
            <person name="Ma J."/>
        </authorList>
    </citation>
    <scope>NUCLEOTIDE SEQUENCE [LARGE SCALE GENOMIC DNA]</scope>
    <source>
        <strain evidence="12">TISTR 2241</strain>
    </source>
</reference>
<evidence type="ECO:0000256" key="7">
    <source>
        <dbReference type="ARBA" id="ARBA00022989"/>
    </source>
</evidence>
<keyword evidence="4" id="KW-0762">Sugar transport</keyword>
<keyword evidence="12" id="KW-1185">Reference proteome</keyword>
<dbReference type="EMBL" id="JBHUMR010000024">
    <property type="protein sequence ID" value="MFD2618632.1"/>
    <property type="molecule type" value="Genomic_DNA"/>
</dbReference>
<evidence type="ECO:0000259" key="10">
    <source>
        <dbReference type="PROSITE" id="PS51103"/>
    </source>
</evidence>
<feature type="transmembrane region" description="Helical" evidence="9">
    <location>
        <begin position="12"/>
        <end position="30"/>
    </location>
</feature>
<accession>A0ABW5PV73</accession>
<feature type="domain" description="PTS EIIC type-1" evidence="10">
    <location>
        <begin position="1"/>
        <end position="121"/>
    </location>
</feature>
<evidence type="ECO:0000256" key="2">
    <source>
        <dbReference type="ARBA" id="ARBA00022448"/>
    </source>
</evidence>
<dbReference type="Pfam" id="PF02378">
    <property type="entry name" value="PTS_EIIC"/>
    <property type="match status" value="1"/>
</dbReference>
<dbReference type="InterPro" id="IPR050429">
    <property type="entry name" value="PTS_Glucose_EIICBA"/>
</dbReference>
<dbReference type="PANTHER" id="PTHR30009:SF4">
    <property type="entry name" value="PTS SYSTEM N-ACETYLGLUCOSAMINE-SPECIFIC EIICBA COMPONENT"/>
    <property type="match status" value="1"/>
</dbReference>
<name>A0ABW5PV73_9BACI</name>
<organism evidence="11 12">
    <name type="scientific">Terrilactibacillus laevilacticus</name>
    <dbReference type="NCBI Taxonomy" id="1380157"/>
    <lineage>
        <taxon>Bacteria</taxon>
        <taxon>Bacillati</taxon>
        <taxon>Bacillota</taxon>
        <taxon>Bacilli</taxon>
        <taxon>Bacillales</taxon>
        <taxon>Bacillaceae</taxon>
        <taxon>Terrilactibacillus</taxon>
    </lineage>
</organism>
<dbReference type="PANTHER" id="PTHR30009">
    <property type="entry name" value="CYTOCHROME C-TYPE SYNTHESIS PROTEIN AND PTS TRANSMEMBRANE COMPONENT"/>
    <property type="match status" value="1"/>
</dbReference>
<keyword evidence="6 9" id="KW-0812">Transmembrane</keyword>
<protein>
    <submittedName>
        <fullName evidence="11">PTS transporter subunit EIIC</fullName>
    </submittedName>
</protein>
<feature type="transmembrane region" description="Helical" evidence="9">
    <location>
        <begin position="94"/>
        <end position="113"/>
    </location>
</feature>
<keyword evidence="8 9" id="KW-0472">Membrane</keyword>
<dbReference type="PROSITE" id="PS51103">
    <property type="entry name" value="PTS_EIIC_TYPE_1"/>
    <property type="match status" value="1"/>
</dbReference>
<evidence type="ECO:0000256" key="4">
    <source>
        <dbReference type="ARBA" id="ARBA00022597"/>
    </source>
</evidence>
<evidence type="ECO:0000256" key="8">
    <source>
        <dbReference type="ARBA" id="ARBA00023136"/>
    </source>
</evidence>
<dbReference type="RefSeq" id="WP_309147214.1">
    <property type="nucleotide sequence ID" value="NZ_JBHUMR010000024.1"/>
</dbReference>
<evidence type="ECO:0000256" key="6">
    <source>
        <dbReference type="ARBA" id="ARBA00022692"/>
    </source>
</evidence>
<keyword evidence="7 9" id="KW-1133">Transmembrane helix</keyword>
<evidence type="ECO:0000313" key="11">
    <source>
        <dbReference type="EMBL" id="MFD2618632.1"/>
    </source>
</evidence>
<feature type="transmembrane region" description="Helical" evidence="9">
    <location>
        <begin position="69"/>
        <end position="88"/>
    </location>
</feature>
<comment type="subcellular location">
    <subcellularLocation>
        <location evidence="1">Cell membrane</location>
        <topology evidence="1">Multi-pass membrane protein</topology>
    </subcellularLocation>
</comment>
<proteinExistence type="predicted"/>
<keyword evidence="3" id="KW-1003">Cell membrane</keyword>
<keyword evidence="5" id="KW-0598">Phosphotransferase system</keyword>
<evidence type="ECO:0000256" key="3">
    <source>
        <dbReference type="ARBA" id="ARBA00022475"/>
    </source>
</evidence>
<dbReference type="Proteomes" id="UP001597458">
    <property type="component" value="Unassembled WGS sequence"/>
</dbReference>
<evidence type="ECO:0000313" key="12">
    <source>
        <dbReference type="Proteomes" id="UP001597458"/>
    </source>
</evidence>
<dbReference type="InterPro" id="IPR003352">
    <property type="entry name" value="PTS_EIIC"/>
</dbReference>
<dbReference type="InterPro" id="IPR013013">
    <property type="entry name" value="PTS_EIIC_1"/>
</dbReference>
<evidence type="ECO:0000256" key="9">
    <source>
        <dbReference type="SAM" id="Phobius"/>
    </source>
</evidence>
<evidence type="ECO:0000256" key="5">
    <source>
        <dbReference type="ARBA" id="ARBA00022683"/>
    </source>
</evidence>
<feature type="transmembrane region" description="Helical" evidence="9">
    <location>
        <begin position="36"/>
        <end position="62"/>
    </location>
</feature>
<keyword evidence="2" id="KW-0813">Transport</keyword>
<sequence>MLGFLQRIGKALMLPIATLPAAALLLRLGQPDLLNIPFIASAGNAIFANLPIIFAIGIAIGFAKDNNGAAGLAGAIGYFVLSAGVQALNKEVNLDALGGIVTGVIAGLLYNRFHTINYLIG</sequence>